<evidence type="ECO:0000313" key="3">
    <source>
        <dbReference type="Proteomes" id="UP000236327"/>
    </source>
</evidence>
<proteinExistence type="predicted"/>
<accession>A0A2K2G575</accession>
<organism evidence="2 3">
    <name type="scientific">Novosphingobium guangzhouense</name>
    <dbReference type="NCBI Taxonomy" id="1850347"/>
    <lineage>
        <taxon>Bacteria</taxon>
        <taxon>Pseudomonadati</taxon>
        <taxon>Pseudomonadota</taxon>
        <taxon>Alphaproteobacteria</taxon>
        <taxon>Sphingomonadales</taxon>
        <taxon>Sphingomonadaceae</taxon>
        <taxon>Novosphingobium</taxon>
    </lineage>
</organism>
<protein>
    <submittedName>
        <fullName evidence="2">Transposase</fullName>
    </submittedName>
</protein>
<keyword evidence="3" id="KW-1185">Reference proteome</keyword>
<feature type="region of interest" description="Disordered" evidence="1">
    <location>
        <begin position="41"/>
        <end position="60"/>
    </location>
</feature>
<dbReference type="InterPro" id="IPR009057">
    <property type="entry name" value="Homeodomain-like_sf"/>
</dbReference>
<reference evidence="2 3" key="1">
    <citation type="submission" date="2016-05" db="EMBL/GenBank/DDBJ databases">
        <title>Complete genome sequence of Novosphingobium guangzhouense SA925(T).</title>
        <authorList>
            <person name="Sha S."/>
        </authorList>
    </citation>
    <scope>NUCLEOTIDE SEQUENCE [LARGE SCALE GENOMIC DNA]</scope>
    <source>
        <strain evidence="2 3">SA925</strain>
    </source>
</reference>
<evidence type="ECO:0000313" key="2">
    <source>
        <dbReference type="EMBL" id="PNU06128.1"/>
    </source>
</evidence>
<dbReference type="SUPFAM" id="SSF46689">
    <property type="entry name" value="Homeodomain-like"/>
    <property type="match status" value="1"/>
</dbReference>
<dbReference type="Proteomes" id="UP000236327">
    <property type="component" value="Unassembled WGS sequence"/>
</dbReference>
<dbReference type="Pfam" id="PF13384">
    <property type="entry name" value="HTH_23"/>
    <property type="match status" value="1"/>
</dbReference>
<comment type="caution">
    <text evidence="2">The sequence shown here is derived from an EMBL/GenBank/DDBJ whole genome shotgun (WGS) entry which is preliminary data.</text>
</comment>
<gene>
    <name evidence="2" type="ORF">A8V01_27445</name>
</gene>
<dbReference type="EMBL" id="LYMM01000008">
    <property type="protein sequence ID" value="PNU06128.1"/>
    <property type="molecule type" value="Genomic_DNA"/>
</dbReference>
<evidence type="ECO:0000256" key="1">
    <source>
        <dbReference type="SAM" id="MobiDB-lite"/>
    </source>
</evidence>
<name>A0A2K2G575_9SPHN</name>
<sequence>MALSMDLRTRLLAAVDSGSSCRAAADRFGVAPSTAVRWRAQQRETGDIAPKPRGGDMRSRRMEERAADILAIWEERRDITLEELRLALADKGMVVSVAGLHRFFVRRGLTRKKRQAMR</sequence>
<dbReference type="AlphaFoldDB" id="A0A2K2G575"/>